<proteinExistence type="inferred from homology"/>
<dbReference type="RefSeq" id="WP_143939417.1">
    <property type="nucleotide sequence ID" value="NZ_VKKG01000008.1"/>
</dbReference>
<evidence type="ECO:0000256" key="2">
    <source>
        <dbReference type="ARBA" id="ARBA00009695"/>
    </source>
</evidence>
<feature type="domain" description="RecX second three-helical" evidence="6">
    <location>
        <begin position="64"/>
        <end position="105"/>
    </location>
</feature>
<gene>
    <name evidence="5" type="primary">recX</name>
    <name evidence="9" type="ORF">FOJ82_15540</name>
</gene>
<protein>
    <recommendedName>
        <fullName evidence="3 5">Regulatory protein RecX</fullName>
    </recommendedName>
</protein>
<dbReference type="AlphaFoldDB" id="A0A553JVX0"/>
<dbReference type="Gene3D" id="1.10.10.10">
    <property type="entry name" value="Winged helix-like DNA-binding domain superfamily/Winged helix DNA-binding domain"/>
    <property type="match status" value="3"/>
</dbReference>
<dbReference type="OrthoDB" id="5244465at2"/>
<dbReference type="Pfam" id="PF21981">
    <property type="entry name" value="RecX_HTH3"/>
    <property type="match status" value="1"/>
</dbReference>
<evidence type="ECO:0000313" key="9">
    <source>
        <dbReference type="EMBL" id="TRY16600.1"/>
    </source>
</evidence>
<evidence type="ECO:0000259" key="7">
    <source>
        <dbReference type="Pfam" id="PF21981"/>
    </source>
</evidence>
<reference evidence="9 10" key="1">
    <citation type="submission" date="2019-07" db="EMBL/GenBank/DDBJ databases">
        <authorList>
            <person name="Zhou L.-Y."/>
        </authorList>
    </citation>
    <scope>NUCLEOTIDE SEQUENCE [LARGE SCALE GENOMIC DNA]</scope>
    <source>
        <strain evidence="9 10">YIM 101269</strain>
    </source>
</reference>
<comment type="subcellular location">
    <subcellularLocation>
        <location evidence="1 5">Cytoplasm</location>
    </subcellularLocation>
</comment>
<evidence type="ECO:0000256" key="4">
    <source>
        <dbReference type="ARBA" id="ARBA00022490"/>
    </source>
</evidence>
<dbReference type="EMBL" id="VKKG01000008">
    <property type="protein sequence ID" value="TRY16600.1"/>
    <property type="molecule type" value="Genomic_DNA"/>
</dbReference>
<evidence type="ECO:0000259" key="6">
    <source>
        <dbReference type="Pfam" id="PF02631"/>
    </source>
</evidence>
<dbReference type="PANTHER" id="PTHR33602:SF1">
    <property type="entry name" value="REGULATORY PROTEIN RECX FAMILY PROTEIN"/>
    <property type="match status" value="1"/>
</dbReference>
<evidence type="ECO:0000256" key="3">
    <source>
        <dbReference type="ARBA" id="ARBA00018111"/>
    </source>
</evidence>
<evidence type="ECO:0000313" key="10">
    <source>
        <dbReference type="Proteomes" id="UP000317638"/>
    </source>
</evidence>
<feature type="domain" description="RecX third three-helical" evidence="7">
    <location>
        <begin position="111"/>
        <end position="154"/>
    </location>
</feature>
<evidence type="ECO:0000256" key="1">
    <source>
        <dbReference type="ARBA" id="ARBA00004496"/>
    </source>
</evidence>
<sequence>MTSEPLDGPSRDQQVEFAYRIALRLLEARGRSEHELRTAMRKKEVPGDIADEVMDRLKELRYVDDEAFAESLVGNRVRVSRRGRTRIRRELQDKGIDRDAVEEVLAGLDPEDEWAAARAFAEKKARSMGRLERHVATRRLRGALARRGFGMDIVAGVSAEILGALGDERPDEVD</sequence>
<evidence type="ECO:0000256" key="5">
    <source>
        <dbReference type="HAMAP-Rule" id="MF_01114"/>
    </source>
</evidence>
<evidence type="ECO:0000259" key="8">
    <source>
        <dbReference type="Pfam" id="PF21982"/>
    </source>
</evidence>
<comment type="function">
    <text evidence="5">Modulates RecA activity.</text>
</comment>
<keyword evidence="4 5" id="KW-0963">Cytoplasm</keyword>
<dbReference type="Pfam" id="PF02631">
    <property type="entry name" value="RecX_HTH2"/>
    <property type="match status" value="1"/>
</dbReference>
<dbReference type="Pfam" id="PF21982">
    <property type="entry name" value="RecX_HTH1"/>
    <property type="match status" value="1"/>
</dbReference>
<comment type="caution">
    <text evidence="9">The sequence shown here is derived from an EMBL/GenBank/DDBJ whole genome shotgun (WGS) entry which is preliminary data.</text>
</comment>
<dbReference type="GO" id="GO:0006282">
    <property type="term" value="P:regulation of DNA repair"/>
    <property type="evidence" value="ECO:0007669"/>
    <property type="project" value="UniProtKB-UniRule"/>
</dbReference>
<comment type="similarity">
    <text evidence="2 5">Belongs to the RecX family.</text>
</comment>
<dbReference type="Proteomes" id="UP000317638">
    <property type="component" value="Unassembled WGS sequence"/>
</dbReference>
<dbReference type="InterPro" id="IPR053926">
    <property type="entry name" value="RecX_HTH_1st"/>
</dbReference>
<keyword evidence="10" id="KW-1185">Reference proteome</keyword>
<feature type="domain" description="RecX first three-helical" evidence="8">
    <location>
        <begin position="18"/>
        <end position="57"/>
    </location>
</feature>
<name>A0A553JVX0_9ACTN</name>
<dbReference type="InterPro" id="IPR003783">
    <property type="entry name" value="Regulatory_RecX"/>
</dbReference>
<dbReference type="InterPro" id="IPR053924">
    <property type="entry name" value="RecX_HTH_2nd"/>
</dbReference>
<accession>A0A553JVX0</accession>
<dbReference type="PANTHER" id="PTHR33602">
    <property type="entry name" value="REGULATORY PROTEIN RECX FAMILY PROTEIN"/>
    <property type="match status" value="1"/>
</dbReference>
<dbReference type="InterPro" id="IPR036388">
    <property type="entry name" value="WH-like_DNA-bd_sf"/>
</dbReference>
<dbReference type="GO" id="GO:0005737">
    <property type="term" value="C:cytoplasm"/>
    <property type="evidence" value="ECO:0007669"/>
    <property type="project" value="UniProtKB-SubCell"/>
</dbReference>
<dbReference type="InterPro" id="IPR053925">
    <property type="entry name" value="RecX_HTH_3rd"/>
</dbReference>
<organism evidence="9 10">
    <name type="scientific">Tessaracoccus rhinocerotis</name>
    <dbReference type="NCBI Taxonomy" id="1689449"/>
    <lineage>
        <taxon>Bacteria</taxon>
        <taxon>Bacillati</taxon>
        <taxon>Actinomycetota</taxon>
        <taxon>Actinomycetes</taxon>
        <taxon>Propionibacteriales</taxon>
        <taxon>Propionibacteriaceae</taxon>
        <taxon>Tessaracoccus</taxon>
    </lineage>
</organism>
<dbReference type="HAMAP" id="MF_01114">
    <property type="entry name" value="RecX"/>
    <property type="match status" value="1"/>
</dbReference>